<dbReference type="EMBL" id="JAHVJA010000022">
    <property type="protein sequence ID" value="MBY6142236.1"/>
    <property type="molecule type" value="Genomic_DNA"/>
</dbReference>
<proteinExistence type="predicted"/>
<feature type="chain" id="PRO_5045404087" description="Secreted protein" evidence="1">
    <location>
        <begin position="23"/>
        <end position="206"/>
    </location>
</feature>
<keyword evidence="3" id="KW-1185">Reference proteome</keyword>
<dbReference type="RefSeq" id="WP_222510150.1">
    <property type="nucleotide sequence ID" value="NZ_JAHVJA010000022.1"/>
</dbReference>
<dbReference type="Proteomes" id="UP000766629">
    <property type="component" value="Unassembled WGS sequence"/>
</dbReference>
<dbReference type="Gene3D" id="2.60.120.380">
    <property type="match status" value="1"/>
</dbReference>
<accession>A0ABS7NQ19</accession>
<comment type="caution">
    <text evidence="2">The sequence shown here is derived from an EMBL/GenBank/DDBJ whole genome shotgun (WGS) entry which is preliminary data.</text>
</comment>
<organism evidence="2 3">
    <name type="scientific">Leisingera daeponensis</name>
    <dbReference type="NCBI Taxonomy" id="405746"/>
    <lineage>
        <taxon>Bacteria</taxon>
        <taxon>Pseudomonadati</taxon>
        <taxon>Pseudomonadota</taxon>
        <taxon>Alphaproteobacteria</taxon>
        <taxon>Rhodobacterales</taxon>
        <taxon>Roseobacteraceae</taxon>
        <taxon>Leisingera</taxon>
    </lineage>
</organism>
<evidence type="ECO:0000313" key="3">
    <source>
        <dbReference type="Proteomes" id="UP000766629"/>
    </source>
</evidence>
<feature type="signal peptide" evidence="1">
    <location>
        <begin position="1"/>
        <end position="22"/>
    </location>
</feature>
<sequence length="206" mass="21080">MTRISLPAAVLLCITAAATASAADEQAAIDGCISQLKTVGGPDAAGGGEVLGHEWSQAGTNVRLKDAGGTVWECIAYDDGAVGDLRVVEAADDGGGALAGAGGTGPITVHFQPGTTGATYDGTLGAGEALQYVLGAKEGQFLNVQVVPDGGAMDYQIMNPDGSRLLDMIDAGKPYEGQLWQSGNHVVEIVNKTSSELPYRIEFSIR</sequence>
<evidence type="ECO:0000256" key="1">
    <source>
        <dbReference type="SAM" id="SignalP"/>
    </source>
</evidence>
<gene>
    <name evidence="2" type="ORF">KUV26_22650</name>
</gene>
<reference evidence="2 3" key="1">
    <citation type="submission" date="2021-06" db="EMBL/GenBank/DDBJ databases">
        <title>50 bacteria genomes isolated from Dapeng, Shenzhen, China.</title>
        <authorList>
            <person name="Zheng W."/>
            <person name="Yu S."/>
            <person name="Huang Y."/>
        </authorList>
    </citation>
    <scope>NUCLEOTIDE SEQUENCE [LARGE SCALE GENOMIC DNA]</scope>
    <source>
        <strain evidence="2 3">DP1N14-2</strain>
    </source>
</reference>
<keyword evidence="1" id="KW-0732">Signal</keyword>
<evidence type="ECO:0008006" key="4">
    <source>
        <dbReference type="Google" id="ProtNLM"/>
    </source>
</evidence>
<name>A0ABS7NQ19_9RHOB</name>
<protein>
    <recommendedName>
        <fullName evidence="4">Secreted protein</fullName>
    </recommendedName>
</protein>
<evidence type="ECO:0000313" key="2">
    <source>
        <dbReference type="EMBL" id="MBY6142236.1"/>
    </source>
</evidence>